<evidence type="ECO:0000256" key="1">
    <source>
        <dbReference type="SAM" id="Phobius"/>
    </source>
</evidence>
<dbReference type="HOGENOM" id="CLU_2945399_0_0_1"/>
<accession>J3LCP9</accession>
<dbReference type="EnsemblPlants" id="OB02G24160.1">
    <property type="protein sequence ID" value="OB02G24160.1"/>
    <property type="gene ID" value="OB02G24160"/>
</dbReference>
<protein>
    <submittedName>
        <fullName evidence="2">Uncharacterized protein</fullName>
    </submittedName>
</protein>
<reference evidence="2" key="1">
    <citation type="submission" date="2013-04" db="UniProtKB">
        <authorList>
            <consortium name="EnsemblPlants"/>
        </authorList>
    </citation>
    <scope>IDENTIFICATION</scope>
</reference>
<proteinExistence type="predicted"/>
<sequence>MVDWILTDKMGSYRNNGVLDKKIFYNFNVKSVYAIRLEDKYQVVATLYFFYFFYFIYSVG</sequence>
<name>J3LCP9_ORYBR</name>
<evidence type="ECO:0000313" key="2">
    <source>
        <dbReference type="EnsemblPlants" id="OB02G24160.1"/>
    </source>
</evidence>
<keyword evidence="1" id="KW-1133">Transmembrane helix</keyword>
<dbReference type="AlphaFoldDB" id="J3LCP9"/>
<feature type="transmembrane region" description="Helical" evidence="1">
    <location>
        <begin position="41"/>
        <end position="59"/>
    </location>
</feature>
<dbReference type="Gramene" id="OB02G24160.1">
    <property type="protein sequence ID" value="OB02G24160.1"/>
    <property type="gene ID" value="OB02G24160"/>
</dbReference>
<dbReference type="Proteomes" id="UP000006038">
    <property type="component" value="Unassembled WGS sequence"/>
</dbReference>
<keyword evidence="3" id="KW-1185">Reference proteome</keyword>
<keyword evidence="1" id="KW-0472">Membrane</keyword>
<keyword evidence="1" id="KW-0812">Transmembrane</keyword>
<evidence type="ECO:0000313" key="3">
    <source>
        <dbReference type="Proteomes" id="UP000006038"/>
    </source>
</evidence>
<organism evidence="2">
    <name type="scientific">Oryza brachyantha</name>
    <name type="common">malo sina</name>
    <dbReference type="NCBI Taxonomy" id="4533"/>
    <lineage>
        <taxon>Eukaryota</taxon>
        <taxon>Viridiplantae</taxon>
        <taxon>Streptophyta</taxon>
        <taxon>Embryophyta</taxon>
        <taxon>Tracheophyta</taxon>
        <taxon>Spermatophyta</taxon>
        <taxon>Magnoliopsida</taxon>
        <taxon>Liliopsida</taxon>
        <taxon>Poales</taxon>
        <taxon>Poaceae</taxon>
        <taxon>BOP clade</taxon>
        <taxon>Oryzoideae</taxon>
        <taxon>Oryzeae</taxon>
        <taxon>Oryzinae</taxon>
        <taxon>Oryza</taxon>
    </lineage>
</organism>